<protein>
    <recommendedName>
        <fullName evidence="3">DUF1795 domain-containing protein</fullName>
    </recommendedName>
</protein>
<gene>
    <name evidence="1" type="ORF">SAMN04488034_10659</name>
</gene>
<dbReference type="AlphaFoldDB" id="A0A1H5NVH1"/>
<sequence length="174" mass="19699">MKYFGLVLLTLVLVSATVNIELEKRSLLNNRLELKIPKNFQIMSEEMLNTKYPSANRPKLVYTNKTGGINVALNLTESQASQSQIDSYKDYLVQTFESVYPSAEWKSSGVTTINGRKVGYLELVTPAIDTEIYNLIFFTDLDGKLLLCTFNCTIDSMNEWSPAAKEIMHSLRVK</sequence>
<dbReference type="STRING" id="390640.SAMN04488034_10659"/>
<accession>A0A1H5NVH1</accession>
<dbReference type="EMBL" id="FNUG01000006">
    <property type="protein sequence ID" value="SEF05642.1"/>
    <property type="molecule type" value="Genomic_DNA"/>
</dbReference>
<dbReference type="OrthoDB" id="249246at2"/>
<name>A0A1H5NVH1_9FLAO</name>
<reference evidence="1 2" key="1">
    <citation type="submission" date="2016-10" db="EMBL/GenBank/DDBJ databases">
        <authorList>
            <person name="de Groot N.N."/>
        </authorList>
    </citation>
    <scope>NUCLEOTIDE SEQUENCE [LARGE SCALE GENOMIC DNA]</scope>
    <source>
        <strain evidence="1 2">DSM 23553</strain>
    </source>
</reference>
<evidence type="ECO:0008006" key="3">
    <source>
        <dbReference type="Google" id="ProtNLM"/>
    </source>
</evidence>
<dbReference type="Proteomes" id="UP000199448">
    <property type="component" value="Unassembled WGS sequence"/>
</dbReference>
<dbReference type="Gene3D" id="3.40.1000.10">
    <property type="entry name" value="Mog1/PsbP, alpha/beta/alpha sandwich"/>
    <property type="match status" value="1"/>
</dbReference>
<organism evidence="1 2">
    <name type="scientific">Salinimicrobium catena</name>
    <dbReference type="NCBI Taxonomy" id="390640"/>
    <lineage>
        <taxon>Bacteria</taxon>
        <taxon>Pseudomonadati</taxon>
        <taxon>Bacteroidota</taxon>
        <taxon>Flavobacteriia</taxon>
        <taxon>Flavobacteriales</taxon>
        <taxon>Flavobacteriaceae</taxon>
        <taxon>Salinimicrobium</taxon>
    </lineage>
</organism>
<evidence type="ECO:0000313" key="1">
    <source>
        <dbReference type="EMBL" id="SEF05642.1"/>
    </source>
</evidence>
<dbReference type="RefSeq" id="WP_143019313.1">
    <property type="nucleotide sequence ID" value="NZ_FNGG01000006.1"/>
</dbReference>
<proteinExistence type="predicted"/>
<evidence type="ECO:0000313" key="2">
    <source>
        <dbReference type="Proteomes" id="UP000199448"/>
    </source>
</evidence>
<keyword evidence="2" id="KW-1185">Reference proteome</keyword>